<gene>
    <name evidence="1" type="ORF">VN97_g12055</name>
</gene>
<reference evidence="1" key="2">
    <citation type="journal article" date="2016" name="Fungal Biol.">
        <title>Ochratoxin A production by Penicillium thymicola.</title>
        <authorList>
            <person name="Nguyen H.D.T."/>
            <person name="McMullin D.R."/>
            <person name="Ponomareva E."/>
            <person name="Riley R."/>
            <person name="Pomraning K.R."/>
            <person name="Baker S.E."/>
            <person name="Seifert K.A."/>
        </authorList>
    </citation>
    <scope>NUCLEOTIDE SEQUENCE</scope>
    <source>
        <strain evidence="1">DAOM 180753</strain>
    </source>
</reference>
<sequence length="86" mass="9349">MAMTARIAAKFNAYYAEKPLPTTMFTNAVLGGIADTVAQLLTAVKTHSKWKVPIVADQLTSTKVLDQDEGRFPSVEELAHDLACLL</sequence>
<dbReference type="EMBL" id="LACB01000786">
    <property type="protein sequence ID" value="KAJ9481424.1"/>
    <property type="molecule type" value="Genomic_DNA"/>
</dbReference>
<organism evidence="1 2">
    <name type="scientific">Penicillium thymicola</name>
    <dbReference type="NCBI Taxonomy" id="293382"/>
    <lineage>
        <taxon>Eukaryota</taxon>
        <taxon>Fungi</taxon>
        <taxon>Dikarya</taxon>
        <taxon>Ascomycota</taxon>
        <taxon>Pezizomycotina</taxon>
        <taxon>Eurotiomycetes</taxon>
        <taxon>Eurotiomycetidae</taxon>
        <taxon>Eurotiales</taxon>
        <taxon>Aspergillaceae</taxon>
        <taxon>Penicillium</taxon>
    </lineage>
</organism>
<reference evidence="1" key="1">
    <citation type="submission" date="2015-06" db="EMBL/GenBank/DDBJ databases">
        <authorList>
            <person name="Nguyen H."/>
        </authorList>
    </citation>
    <scope>NUCLEOTIDE SEQUENCE</scope>
    <source>
        <strain evidence="1">DAOM 180753</strain>
    </source>
</reference>
<evidence type="ECO:0000313" key="1">
    <source>
        <dbReference type="EMBL" id="KAJ9481424.1"/>
    </source>
</evidence>
<dbReference type="Proteomes" id="UP001227192">
    <property type="component" value="Unassembled WGS sequence"/>
</dbReference>
<accession>A0AAI9X2X2</accession>
<dbReference type="AlphaFoldDB" id="A0AAI9X2X2"/>
<evidence type="ECO:0000313" key="2">
    <source>
        <dbReference type="Proteomes" id="UP001227192"/>
    </source>
</evidence>
<keyword evidence="2" id="KW-1185">Reference proteome</keyword>
<protein>
    <submittedName>
        <fullName evidence="1">Uncharacterized protein</fullName>
    </submittedName>
</protein>
<comment type="caution">
    <text evidence="1">The sequence shown here is derived from an EMBL/GenBank/DDBJ whole genome shotgun (WGS) entry which is preliminary data.</text>
</comment>
<proteinExistence type="predicted"/>
<name>A0AAI9X2X2_PENTH</name>